<accession>A0A1G2Q5J4</accession>
<reference evidence="1 2" key="1">
    <citation type="journal article" date="2016" name="Nat. Commun.">
        <title>Thousands of microbial genomes shed light on interconnected biogeochemical processes in an aquifer system.</title>
        <authorList>
            <person name="Anantharaman K."/>
            <person name="Brown C.T."/>
            <person name="Hug L.A."/>
            <person name="Sharon I."/>
            <person name="Castelle C.J."/>
            <person name="Probst A.J."/>
            <person name="Thomas B.C."/>
            <person name="Singh A."/>
            <person name="Wilkins M.J."/>
            <person name="Karaoz U."/>
            <person name="Brodie E.L."/>
            <person name="Williams K.H."/>
            <person name="Hubbard S.S."/>
            <person name="Banfield J.F."/>
        </authorList>
    </citation>
    <scope>NUCLEOTIDE SEQUENCE [LARGE SCALE GENOMIC DNA]</scope>
</reference>
<sequence>MYAVHNINRNQEQADKLNFARNQVYNLTEVLITAANLSDSSLAYNIDSAGQYISLSINYTNEKLLLYKDGSFYRIKGNDSIHVDIPELKDKIFSDSSAAIKFATK</sequence>
<evidence type="ECO:0000313" key="2">
    <source>
        <dbReference type="Proteomes" id="UP000178936"/>
    </source>
</evidence>
<comment type="caution">
    <text evidence="1">The sequence shown here is derived from an EMBL/GenBank/DDBJ whole genome shotgun (WGS) entry which is preliminary data.</text>
</comment>
<name>A0A1G2Q5J4_9BACT</name>
<proteinExistence type="predicted"/>
<dbReference type="AlphaFoldDB" id="A0A1G2Q5J4"/>
<protein>
    <submittedName>
        <fullName evidence="1">Uncharacterized protein</fullName>
    </submittedName>
</protein>
<gene>
    <name evidence="1" type="ORF">A2226_04015</name>
</gene>
<organism evidence="1 2">
    <name type="scientific">Candidatus Veblenbacteria bacterium RIFOXYA2_FULL_43_9</name>
    <dbReference type="NCBI Taxonomy" id="1802425"/>
    <lineage>
        <taxon>Bacteria</taxon>
        <taxon>Candidatus Vebleniibacteriota</taxon>
    </lineage>
</organism>
<dbReference type="Proteomes" id="UP000178936">
    <property type="component" value="Unassembled WGS sequence"/>
</dbReference>
<evidence type="ECO:0000313" key="1">
    <source>
        <dbReference type="EMBL" id="OHA55850.1"/>
    </source>
</evidence>
<dbReference type="EMBL" id="MHTB01000003">
    <property type="protein sequence ID" value="OHA55850.1"/>
    <property type="molecule type" value="Genomic_DNA"/>
</dbReference>